<reference evidence="2" key="1">
    <citation type="submission" date="2015-12" db="EMBL/GenBank/DDBJ databases">
        <title>Gene expression during late stages of embryo sac development: a critical building block for successful pollen-pistil interactions.</title>
        <authorList>
            <person name="Liu Y."/>
            <person name="Joly V."/>
            <person name="Sabar M."/>
            <person name="Matton D.P."/>
        </authorList>
    </citation>
    <scope>NUCLEOTIDE SEQUENCE</scope>
</reference>
<evidence type="ECO:0000259" key="1">
    <source>
        <dbReference type="Pfam" id="PF13456"/>
    </source>
</evidence>
<dbReference type="InterPro" id="IPR036397">
    <property type="entry name" value="RNaseH_sf"/>
</dbReference>
<accession>A0A0V0I1K0</accession>
<dbReference type="PANTHER" id="PTHR47723:SF24">
    <property type="entry name" value="RNASE H TYPE-1 DOMAIN-CONTAINING PROTEIN"/>
    <property type="match status" value="1"/>
</dbReference>
<dbReference type="AlphaFoldDB" id="A0A0V0I1K0"/>
<evidence type="ECO:0000313" key="2">
    <source>
        <dbReference type="EMBL" id="JAP26463.1"/>
    </source>
</evidence>
<proteinExistence type="predicted"/>
<dbReference type="EMBL" id="GEDG01012198">
    <property type="protein sequence ID" value="JAP26463.1"/>
    <property type="molecule type" value="Transcribed_RNA"/>
</dbReference>
<name>A0A0V0I1K0_SOLCH</name>
<dbReference type="SUPFAM" id="SSF53098">
    <property type="entry name" value="Ribonuclease H-like"/>
    <property type="match status" value="1"/>
</dbReference>
<sequence>MSHYSMIMEVNKNLSLMAKYRYPWLVGMPNYWPLIVQFLEAYTPLIHNTIVRWICPVVGSYKCNTNGSSKGNLNINTTSFCVRDDRGDLVVAQARRLDLCSALEAEVQAFKEGLLYCLNQNYTPLIMEIDSLVIKKILDGIWEVPWVISEEIRAMKRELENKDVTVVHTYREGNQLADF</sequence>
<dbReference type="InterPro" id="IPR002156">
    <property type="entry name" value="RNaseH_domain"/>
</dbReference>
<dbReference type="InterPro" id="IPR012337">
    <property type="entry name" value="RNaseH-like_sf"/>
</dbReference>
<dbReference type="GO" id="GO:0003676">
    <property type="term" value="F:nucleic acid binding"/>
    <property type="evidence" value="ECO:0007669"/>
    <property type="project" value="InterPro"/>
</dbReference>
<dbReference type="InterPro" id="IPR044730">
    <property type="entry name" value="RNase_H-like_dom_plant"/>
</dbReference>
<dbReference type="PANTHER" id="PTHR47723">
    <property type="entry name" value="OS05G0353850 PROTEIN"/>
    <property type="match status" value="1"/>
</dbReference>
<feature type="domain" description="RNase H type-1" evidence="1">
    <location>
        <begin position="64"/>
        <end position="178"/>
    </location>
</feature>
<dbReference type="GO" id="GO:0004523">
    <property type="term" value="F:RNA-DNA hybrid ribonuclease activity"/>
    <property type="evidence" value="ECO:0007669"/>
    <property type="project" value="InterPro"/>
</dbReference>
<dbReference type="Gene3D" id="3.30.420.10">
    <property type="entry name" value="Ribonuclease H-like superfamily/Ribonuclease H"/>
    <property type="match status" value="1"/>
</dbReference>
<protein>
    <submittedName>
        <fullName evidence="2">Putative ovule protein</fullName>
    </submittedName>
</protein>
<organism evidence="2">
    <name type="scientific">Solanum chacoense</name>
    <name type="common">Chaco potato</name>
    <dbReference type="NCBI Taxonomy" id="4108"/>
    <lineage>
        <taxon>Eukaryota</taxon>
        <taxon>Viridiplantae</taxon>
        <taxon>Streptophyta</taxon>
        <taxon>Embryophyta</taxon>
        <taxon>Tracheophyta</taxon>
        <taxon>Spermatophyta</taxon>
        <taxon>Magnoliopsida</taxon>
        <taxon>eudicotyledons</taxon>
        <taxon>Gunneridae</taxon>
        <taxon>Pentapetalae</taxon>
        <taxon>asterids</taxon>
        <taxon>lamiids</taxon>
        <taxon>Solanales</taxon>
        <taxon>Solanaceae</taxon>
        <taxon>Solanoideae</taxon>
        <taxon>Solaneae</taxon>
        <taxon>Solanum</taxon>
    </lineage>
</organism>
<dbReference type="CDD" id="cd06222">
    <property type="entry name" value="RNase_H_like"/>
    <property type="match status" value="1"/>
</dbReference>
<dbReference type="InterPro" id="IPR053151">
    <property type="entry name" value="RNase_H-like"/>
</dbReference>
<dbReference type="Pfam" id="PF13456">
    <property type="entry name" value="RVT_3"/>
    <property type="match status" value="1"/>
</dbReference>